<name>A0ABQ8FAB6_9FUNG</name>
<comment type="caution">
    <text evidence="4">The sequence shown here is derived from an EMBL/GenBank/DDBJ whole genome shotgun (WGS) entry which is preliminary data.</text>
</comment>
<dbReference type="InterPro" id="IPR036770">
    <property type="entry name" value="Ankyrin_rpt-contain_sf"/>
</dbReference>
<evidence type="ECO:0000259" key="3">
    <source>
        <dbReference type="PROSITE" id="PS51704"/>
    </source>
</evidence>
<dbReference type="Gene3D" id="1.25.40.20">
    <property type="entry name" value="Ankyrin repeat-containing domain"/>
    <property type="match status" value="1"/>
</dbReference>
<keyword evidence="1" id="KW-0378">Hydrolase</keyword>
<keyword evidence="5" id="KW-1185">Reference proteome</keyword>
<protein>
    <recommendedName>
        <fullName evidence="3">GP-PDE domain-containing protein</fullName>
    </recommendedName>
</protein>
<dbReference type="SUPFAM" id="SSF48403">
    <property type="entry name" value="Ankyrin repeat"/>
    <property type="match status" value="1"/>
</dbReference>
<evidence type="ECO:0000313" key="4">
    <source>
        <dbReference type="EMBL" id="KAH6594805.1"/>
    </source>
</evidence>
<evidence type="ECO:0000256" key="2">
    <source>
        <dbReference type="PROSITE-ProRule" id="PRU00023"/>
    </source>
</evidence>
<sequence>MPMLAQPLLGTSEPEWMPFNVRPLAVDDAVLGLLAQHTHGPSSPAHAAQAFQIALDTELAKTQGFLSCWREISSSAVARFHLITEQLTTDQSTRFFSELLEISNQVLLKRLLRSTPRFRDNNAALARKLLEGFKLLLPRESQALLPEWSLFEQRFSFLVSNEPFDQLIDEIISLEASVLHNDVGNSGCPVDISIKEAVRADNGTQFAEILSGTEKDALPSISILLAITRHSPRCLVALFSSGIQPSTPMFGDVLNGNLFHYLASASSPKSDMDCLNALFSIESDCADSISTALLSPNELGRLPIHQAAISGNLELTRRLLEFGPVSTMLSGSDLLGHTPIALASLHGHDRIVALFLSYFSELMPKYVRGALRLACHVEEVLCVKELLGGLKNLDFQDDLGETIACFSANLGNTRIITLLLESSIDWNICNLAGQSPLVCASIAGHIEIVRLLLQSPKVDVHLQDRSGLCAHELAVLHGNMDIAELLSHHKPEYSSEPVVPLPDKDRTVDIPFGEDVLRGESWVQVCFGTMDFRDKHTFLQLADAQDVLGDGVHVLKVYAQTSQEICLATATIPLQTSCVYPFPFEFRAVDLYDVVIYFEIWNSCDLKTGAIGMLPKAVAHIALMSPKSPMWLEKTESCGKLVIPLAAHPSSGTAGGRTIGTLQIEIVVANSLKGIEMSSRNVDTGCDLVSKGRWVSHGTKIVGHRGLGKNLAPVNGQSYLQLGENTIPSLIKGGEFGAEYVEFDVQLTKDCVPVIYHNFITTEYGFDAPLNELPLSKFLTMQPKMRSPLKRSQSLSGRHMPTYMPLTPPLGKMAPNSYGSIQSGFPTLETAFVKVPMSTGFNIEVKYPTLQEAEMFGLCNPDINLFCDCILDVVFSHAKTLRNIYFSSFHPEICLLLCRKQNKYPVFFLTVGGMEKTYDKRLNSLWNAMMVAKQVGCVGVVTVVNPLLQAPRIISTLRRSGLALFTYGSPSNAVPCCKIQRAYGVDGIITDKVHHIAVGLKDD</sequence>
<dbReference type="SMART" id="SM00248">
    <property type="entry name" value="ANK"/>
    <property type="match status" value="4"/>
</dbReference>
<dbReference type="InterPro" id="IPR051578">
    <property type="entry name" value="GDPD"/>
</dbReference>
<dbReference type="PROSITE" id="PS51704">
    <property type="entry name" value="GP_PDE"/>
    <property type="match status" value="1"/>
</dbReference>
<accession>A0ABQ8FAB6</accession>
<evidence type="ECO:0000313" key="5">
    <source>
        <dbReference type="Proteomes" id="UP001648503"/>
    </source>
</evidence>
<reference evidence="4 5" key="1">
    <citation type="submission" date="2021-02" db="EMBL/GenBank/DDBJ databases">
        <title>Variation within the Batrachochytrium salamandrivorans European outbreak.</title>
        <authorList>
            <person name="Kelly M."/>
            <person name="Pasmans F."/>
            <person name="Shea T.P."/>
            <person name="Munoz J.F."/>
            <person name="Carranza S."/>
            <person name="Cuomo C.A."/>
            <person name="Martel A."/>
        </authorList>
    </citation>
    <scope>NUCLEOTIDE SEQUENCE [LARGE SCALE GENOMIC DNA]</scope>
    <source>
        <strain evidence="4 5">AMFP18/2</strain>
    </source>
</reference>
<dbReference type="InterPro" id="IPR002110">
    <property type="entry name" value="Ankyrin_rpt"/>
</dbReference>
<gene>
    <name evidence="4" type="ORF">BASA50_006279</name>
</gene>
<dbReference type="PROSITE" id="PS50088">
    <property type="entry name" value="ANK_REPEAT"/>
    <property type="match status" value="1"/>
</dbReference>
<proteinExistence type="predicted"/>
<dbReference type="Gene3D" id="3.20.20.190">
    <property type="entry name" value="Phosphatidylinositol (PI) phosphodiesterase"/>
    <property type="match status" value="1"/>
</dbReference>
<dbReference type="PROSITE" id="PS50297">
    <property type="entry name" value="ANK_REP_REGION"/>
    <property type="match status" value="1"/>
</dbReference>
<feature type="repeat" description="ANK" evidence="2">
    <location>
        <begin position="299"/>
        <end position="323"/>
    </location>
</feature>
<dbReference type="EMBL" id="JAFCIX010000328">
    <property type="protein sequence ID" value="KAH6594805.1"/>
    <property type="molecule type" value="Genomic_DNA"/>
</dbReference>
<dbReference type="InterPro" id="IPR030395">
    <property type="entry name" value="GP_PDE_dom"/>
</dbReference>
<evidence type="ECO:0000256" key="1">
    <source>
        <dbReference type="ARBA" id="ARBA00022801"/>
    </source>
</evidence>
<dbReference type="Pfam" id="PF03009">
    <property type="entry name" value="GDPD"/>
    <property type="match status" value="1"/>
</dbReference>
<dbReference type="InterPro" id="IPR017946">
    <property type="entry name" value="PLC-like_Pdiesterase_TIM-brl"/>
</dbReference>
<dbReference type="PANTHER" id="PTHR22958:SF1">
    <property type="entry name" value="GLYCEROPHOSPHOCHOLINE PHOSPHODIESTERASE GPCPD1"/>
    <property type="match status" value="1"/>
</dbReference>
<dbReference type="SUPFAM" id="SSF51695">
    <property type="entry name" value="PLC-like phosphodiesterases"/>
    <property type="match status" value="1"/>
</dbReference>
<dbReference type="CDD" id="cd08572">
    <property type="entry name" value="GDPD_GDE5_like"/>
    <property type="match status" value="1"/>
</dbReference>
<dbReference type="Proteomes" id="UP001648503">
    <property type="component" value="Unassembled WGS sequence"/>
</dbReference>
<dbReference type="PANTHER" id="PTHR22958">
    <property type="entry name" value="GLYCEROPHOSPHORYL DIESTER PHOSPHODIESTERASE"/>
    <property type="match status" value="1"/>
</dbReference>
<keyword evidence="2" id="KW-0040">ANK repeat</keyword>
<dbReference type="Pfam" id="PF12796">
    <property type="entry name" value="Ank_2"/>
    <property type="match status" value="1"/>
</dbReference>
<feature type="domain" description="GP-PDE" evidence="3">
    <location>
        <begin position="699"/>
        <end position="1000"/>
    </location>
</feature>
<organism evidence="4 5">
    <name type="scientific">Batrachochytrium salamandrivorans</name>
    <dbReference type="NCBI Taxonomy" id="1357716"/>
    <lineage>
        <taxon>Eukaryota</taxon>
        <taxon>Fungi</taxon>
        <taxon>Fungi incertae sedis</taxon>
        <taxon>Chytridiomycota</taxon>
        <taxon>Chytridiomycota incertae sedis</taxon>
        <taxon>Chytridiomycetes</taxon>
        <taxon>Rhizophydiales</taxon>
        <taxon>Rhizophydiales incertae sedis</taxon>
        <taxon>Batrachochytrium</taxon>
    </lineage>
</organism>